<keyword evidence="14 16" id="KW-0539">Nucleus</keyword>
<dbReference type="Pfam" id="PF00096">
    <property type="entry name" value="zf-C2H2"/>
    <property type="match status" value="13"/>
</dbReference>
<feature type="domain" description="C2H2-type" evidence="17">
    <location>
        <begin position="249"/>
        <end position="276"/>
    </location>
</feature>
<evidence type="ECO:0000256" key="14">
    <source>
        <dbReference type="ARBA" id="ARBA00023242"/>
    </source>
</evidence>
<evidence type="ECO:0000256" key="3">
    <source>
        <dbReference type="ARBA" id="ARBA00006991"/>
    </source>
</evidence>
<dbReference type="FunFam" id="3.30.160.60:FF:000295">
    <property type="entry name" value="zinc finger protein 19"/>
    <property type="match status" value="1"/>
</dbReference>
<dbReference type="SMART" id="SM00355">
    <property type="entry name" value="ZnF_C2H2"/>
    <property type="match status" value="13"/>
</dbReference>
<organism evidence="19 20">
    <name type="scientific">Lipotes vexillifer</name>
    <name type="common">Yangtze river dolphin</name>
    <dbReference type="NCBI Taxonomy" id="118797"/>
    <lineage>
        <taxon>Eukaryota</taxon>
        <taxon>Metazoa</taxon>
        <taxon>Chordata</taxon>
        <taxon>Craniata</taxon>
        <taxon>Vertebrata</taxon>
        <taxon>Euteleostomi</taxon>
        <taxon>Mammalia</taxon>
        <taxon>Eutheria</taxon>
        <taxon>Laurasiatheria</taxon>
        <taxon>Artiodactyla</taxon>
        <taxon>Whippomorpha</taxon>
        <taxon>Cetacea</taxon>
        <taxon>Odontoceti</taxon>
        <taxon>Lipotidae</taxon>
        <taxon>Lipotes</taxon>
    </lineage>
</organism>
<keyword evidence="10" id="KW-0832">Ubl conjugation</keyword>
<evidence type="ECO:0000256" key="12">
    <source>
        <dbReference type="ARBA" id="ARBA00023125"/>
    </source>
</evidence>
<feature type="domain" description="C2H2-type" evidence="17">
    <location>
        <begin position="417"/>
        <end position="444"/>
    </location>
</feature>
<evidence type="ECO:0000256" key="5">
    <source>
        <dbReference type="ARBA" id="ARBA00022553"/>
    </source>
</evidence>
<feature type="domain" description="C2H2-type" evidence="17">
    <location>
        <begin position="473"/>
        <end position="500"/>
    </location>
</feature>
<evidence type="ECO:0000259" key="17">
    <source>
        <dbReference type="PROSITE" id="PS50157"/>
    </source>
</evidence>
<dbReference type="GO" id="GO:0000981">
    <property type="term" value="F:DNA-binding transcription factor activity, RNA polymerase II-specific"/>
    <property type="evidence" value="ECO:0007669"/>
    <property type="project" value="TreeGrafter"/>
</dbReference>
<feature type="domain" description="C2H2-type" evidence="17">
    <location>
        <begin position="659"/>
        <end position="686"/>
    </location>
</feature>
<keyword evidence="7" id="KW-0677">Repeat</keyword>
<dbReference type="Gene3D" id="1.10.4020.10">
    <property type="entry name" value="DNA breaking-rejoining enzymes"/>
    <property type="match status" value="1"/>
</dbReference>
<keyword evidence="12" id="KW-0238">DNA-binding</keyword>
<accession>A0A340WKT4</accession>
<evidence type="ECO:0000256" key="10">
    <source>
        <dbReference type="ARBA" id="ARBA00022843"/>
    </source>
</evidence>
<dbReference type="SUPFAM" id="SSF47353">
    <property type="entry name" value="Retrovirus capsid dimerization domain-like"/>
    <property type="match status" value="1"/>
</dbReference>
<evidence type="ECO:0000256" key="13">
    <source>
        <dbReference type="ARBA" id="ARBA00023163"/>
    </source>
</evidence>
<dbReference type="OrthoDB" id="9528168at2759"/>
<dbReference type="PROSITE" id="PS50157">
    <property type="entry name" value="ZINC_FINGER_C2H2_2"/>
    <property type="match status" value="13"/>
</dbReference>
<evidence type="ECO:0000313" key="19">
    <source>
        <dbReference type="Proteomes" id="UP000265300"/>
    </source>
</evidence>
<feature type="domain" description="C2H2-type" evidence="17">
    <location>
        <begin position="389"/>
        <end position="416"/>
    </location>
</feature>
<dbReference type="FunFam" id="3.30.160.60:FF:000688">
    <property type="entry name" value="zinc finger protein 197 isoform X1"/>
    <property type="match status" value="1"/>
</dbReference>
<evidence type="ECO:0000256" key="6">
    <source>
        <dbReference type="ARBA" id="ARBA00022723"/>
    </source>
</evidence>
<comment type="similarity">
    <text evidence="3">Belongs to the krueppel C2H2-type zinc-finger protein family.</text>
</comment>
<dbReference type="Proteomes" id="UP000265300">
    <property type="component" value="Unplaced"/>
</dbReference>
<dbReference type="PANTHER" id="PTHR24384:SF246">
    <property type="entry name" value="GENE, 19965-RELATED"/>
    <property type="match status" value="1"/>
</dbReference>
<dbReference type="FunFam" id="3.30.160.60:FF:000512">
    <property type="entry name" value="zinc finger protein 197 isoform X1"/>
    <property type="match status" value="1"/>
</dbReference>
<proteinExistence type="inferred from homology"/>
<dbReference type="FunFam" id="3.30.160.60:FF:001498">
    <property type="entry name" value="Zinc finger protein 404"/>
    <property type="match status" value="1"/>
</dbReference>
<dbReference type="InParanoid" id="A0A340WKT4"/>
<dbReference type="PROSITE" id="PS00028">
    <property type="entry name" value="ZINC_FINGER_C2H2_1"/>
    <property type="match status" value="13"/>
</dbReference>
<keyword evidence="8 15" id="KW-0863">Zinc-finger</keyword>
<keyword evidence="5" id="KW-0597">Phosphoprotein</keyword>
<dbReference type="InterPro" id="IPR013087">
    <property type="entry name" value="Znf_C2H2_type"/>
</dbReference>
<evidence type="ECO:0000256" key="11">
    <source>
        <dbReference type="ARBA" id="ARBA00023015"/>
    </source>
</evidence>
<protein>
    <submittedName>
        <fullName evidence="20">Zinc finger and SCAN domain-containing protein 12-like</fullName>
    </submittedName>
</protein>
<keyword evidence="13" id="KW-0804">Transcription</keyword>
<dbReference type="GO" id="GO:0005634">
    <property type="term" value="C:nucleus"/>
    <property type="evidence" value="ECO:0007669"/>
    <property type="project" value="UniProtKB-SubCell"/>
</dbReference>
<feature type="domain" description="C2H2-type" evidence="17">
    <location>
        <begin position="570"/>
        <end position="599"/>
    </location>
</feature>
<evidence type="ECO:0000256" key="15">
    <source>
        <dbReference type="PROSITE-ProRule" id="PRU00042"/>
    </source>
</evidence>
<dbReference type="RefSeq" id="XP_007449326.1">
    <property type="nucleotide sequence ID" value="XM_007449264.1"/>
</dbReference>
<dbReference type="FunFam" id="1.10.4020.10:FF:000001">
    <property type="entry name" value="zinc finger protein 263 isoform X1"/>
    <property type="match status" value="1"/>
</dbReference>
<feature type="domain" description="C2H2-type" evidence="17">
    <location>
        <begin position="361"/>
        <end position="388"/>
    </location>
</feature>
<dbReference type="GO" id="GO:0008270">
    <property type="term" value="F:zinc ion binding"/>
    <property type="evidence" value="ECO:0007669"/>
    <property type="project" value="UniProtKB-KW"/>
</dbReference>
<dbReference type="CDD" id="cd07936">
    <property type="entry name" value="SCAN"/>
    <property type="match status" value="1"/>
</dbReference>
<dbReference type="InterPro" id="IPR038269">
    <property type="entry name" value="SCAN_sf"/>
</dbReference>
<evidence type="ECO:0000256" key="9">
    <source>
        <dbReference type="ARBA" id="ARBA00022833"/>
    </source>
</evidence>
<reference evidence="20" key="1">
    <citation type="submission" date="2025-08" db="UniProtKB">
        <authorList>
            <consortium name="RefSeq"/>
        </authorList>
    </citation>
    <scope>IDENTIFICATION</scope>
</reference>
<evidence type="ECO:0000256" key="4">
    <source>
        <dbReference type="ARBA" id="ARBA00022499"/>
    </source>
</evidence>
<dbReference type="InterPro" id="IPR003309">
    <property type="entry name" value="SCAN_dom"/>
</dbReference>
<comment type="function">
    <text evidence="1">May be involved in transcriptional regulation.</text>
</comment>
<evidence type="ECO:0000256" key="8">
    <source>
        <dbReference type="ARBA" id="ARBA00022771"/>
    </source>
</evidence>
<dbReference type="GeneID" id="103078896"/>
<feature type="domain" description="C2H2-type" evidence="17">
    <location>
        <begin position="305"/>
        <end position="332"/>
    </location>
</feature>
<name>A0A340WKT4_LIPVE</name>
<dbReference type="FunFam" id="3.30.160.60:FF:002343">
    <property type="entry name" value="Zinc finger protein 33A"/>
    <property type="match status" value="1"/>
</dbReference>
<dbReference type="FunFam" id="3.30.160.60:FF:000229">
    <property type="entry name" value="Zinc finger protein 90 homolog"/>
    <property type="match status" value="1"/>
</dbReference>
<evidence type="ECO:0000259" key="18">
    <source>
        <dbReference type="PROSITE" id="PS50804"/>
    </source>
</evidence>
<dbReference type="InterPro" id="IPR050752">
    <property type="entry name" value="C2H2-ZF_domain"/>
</dbReference>
<keyword evidence="9" id="KW-0862">Zinc</keyword>
<evidence type="ECO:0000256" key="16">
    <source>
        <dbReference type="PROSITE-ProRule" id="PRU00187"/>
    </source>
</evidence>
<evidence type="ECO:0000313" key="20">
    <source>
        <dbReference type="RefSeq" id="XP_007449326.1"/>
    </source>
</evidence>
<feature type="domain" description="C2H2-type" evidence="17">
    <location>
        <begin position="333"/>
        <end position="360"/>
    </location>
</feature>
<dbReference type="FunFam" id="3.30.160.60:FF:001087">
    <property type="entry name" value="Zinc finger and SCAN domain-containing protein 26"/>
    <property type="match status" value="1"/>
</dbReference>
<dbReference type="GO" id="GO:0000978">
    <property type="term" value="F:RNA polymerase II cis-regulatory region sequence-specific DNA binding"/>
    <property type="evidence" value="ECO:0007669"/>
    <property type="project" value="TreeGrafter"/>
</dbReference>
<dbReference type="FunFam" id="3.30.160.60:FF:002291">
    <property type="entry name" value="Zinc finger protein 648"/>
    <property type="match status" value="1"/>
</dbReference>
<dbReference type="FunFam" id="3.30.160.60:FF:001270">
    <property type="entry name" value="zinc finger protein 583 isoform X1"/>
    <property type="match status" value="1"/>
</dbReference>
<evidence type="ECO:0000256" key="2">
    <source>
        <dbReference type="ARBA" id="ARBA00004123"/>
    </source>
</evidence>
<evidence type="ECO:0000256" key="7">
    <source>
        <dbReference type="ARBA" id="ARBA00022737"/>
    </source>
</evidence>
<dbReference type="SMART" id="SM00431">
    <property type="entry name" value="SCAN"/>
    <property type="match status" value="1"/>
</dbReference>
<dbReference type="FunFam" id="3.30.160.60:FF:002254">
    <property type="entry name" value="Zinc finger protein 540"/>
    <property type="match status" value="2"/>
</dbReference>
<dbReference type="SUPFAM" id="SSF57667">
    <property type="entry name" value="beta-beta-alpha zinc fingers"/>
    <property type="match status" value="8"/>
</dbReference>
<feature type="domain" description="C2H2-type" evidence="17">
    <location>
        <begin position="445"/>
        <end position="472"/>
    </location>
</feature>
<dbReference type="AlphaFoldDB" id="A0A340WKT4"/>
<dbReference type="InterPro" id="IPR036236">
    <property type="entry name" value="Znf_C2H2_sf"/>
</dbReference>
<keyword evidence="4" id="KW-1017">Isopeptide bond</keyword>
<feature type="domain" description="C2H2-type" evidence="17">
    <location>
        <begin position="277"/>
        <end position="304"/>
    </location>
</feature>
<dbReference type="KEGG" id="lve:103078896"/>
<dbReference type="FunFam" id="3.30.160.60:FF:000529">
    <property type="entry name" value="Zinc finger with KRAB and SCAN domains 8"/>
    <property type="match status" value="1"/>
</dbReference>
<evidence type="ECO:0000256" key="1">
    <source>
        <dbReference type="ARBA" id="ARBA00003767"/>
    </source>
</evidence>
<comment type="subcellular location">
    <subcellularLocation>
        <location evidence="2 16">Nucleus</location>
    </subcellularLocation>
</comment>
<keyword evidence="11" id="KW-0805">Transcription regulation</keyword>
<keyword evidence="19" id="KW-1185">Reference proteome</keyword>
<dbReference type="PANTHER" id="PTHR24384">
    <property type="entry name" value="FINGER PUTATIVE TRANSCRIPTION FACTOR FAMILY-RELATED"/>
    <property type="match status" value="1"/>
</dbReference>
<feature type="domain" description="C2H2-type" evidence="17">
    <location>
        <begin position="631"/>
        <end position="658"/>
    </location>
</feature>
<keyword evidence="6" id="KW-0479">Metal-binding</keyword>
<sequence>MSTKLKEHAALTPVVHTREEQEGLRIMKVEEEENHAWEQKPLQVGNVHPYQELFRQCFRQFRYQAAPGPREALSRLRELCQKWLRPEMHTKEQILELLVLEQFLTILPEELQARVWEYHPGSGEEVVTVLENLETELGDKGQQVGKGSAAFVQASAHYKQEVLWKVVGPVSLTKQSLNIQLKCDPWEHFTLQENAGAETRNMTAEFAPKQISAERNSLVAFQDPKCGETFQYRGKSEQQKVNPMRVKRHKCKECGKAFAQSSGLVRHWRIHTGEKPYKCNQCGKAVSYKSALLSHQEIHNKIKRYQCNECGKAFSQNTGLVLHQRIHTGKRPYGCKECGKSFSQSSHLIGHLRIHTGEKPFKCNECERAFTQRSGLMEHQRSHTGEKPYMCKECGKAFRGSTSLTQHLRIHTGEKPYQCEECGRAFIQRSSLVRHQRIHRGQKPYQCKECGKGFSEKAGLSQHLKIHTGEKPHQCNKCGKFFSQRSVLTKHQSLHTGKKPFECSVQILLSISEFTVKKNSMNVKYVEKPSLSMQDLTNTGESTLERNLLNVLVNSTLVIHQRIHTGEKPYKCDECGEAFSQHSGLKKHKLGGKHGNPPKPRKYTCDVCGKTFTQLTGLRNHKRIHTGDKTYQCPECGKAFTRGEHLIEHQGIHNKEKPYQCKECGKAFSQKTGLSHHLKIHTVEKPVKCSECGRAFSFEIERDAQEIGCWFQVRHA</sequence>
<dbReference type="PROSITE" id="PS50804">
    <property type="entry name" value="SCAN_BOX"/>
    <property type="match status" value="1"/>
</dbReference>
<gene>
    <name evidence="20" type="primary">LOC103078896</name>
</gene>
<dbReference type="Gene3D" id="3.30.160.60">
    <property type="entry name" value="Classic Zinc Finger"/>
    <property type="match status" value="15"/>
</dbReference>
<feature type="domain" description="SCAN box" evidence="18">
    <location>
        <begin position="55"/>
        <end position="137"/>
    </location>
</feature>
<feature type="domain" description="C2H2-type" evidence="17">
    <location>
        <begin position="603"/>
        <end position="630"/>
    </location>
</feature>
<dbReference type="Pfam" id="PF02023">
    <property type="entry name" value="SCAN"/>
    <property type="match status" value="1"/>
</dbReference>
<dbReference type="FunFam" id="3.30.160.60:FF:000330">
    <property type="entry name" value="Zinc finger with KRAB and SCAN domains 1"/>
    <property type="match status" value="1"/>
</dbReference>